<comment type="similarity">
    <text evidence="1">Belongs to the scytalone dehydratase family.</text>
</comment>
<keyword evidence="5" id="KW-1185">Reference proteome</keyword>
<reference evidence="4 5" key="1">
    <citation type="journal article" date="2023" name="G3 (Bethesda)">
        <title>A chromosome-level genome assembly of Zasmidium syzygii isolated from banana leaves.</title>
        <authorList>
            <person name="van Westerhoven A.C."/>
            <person name="Mehrabi R."/>
            <person name="Talebi R."/>
            <person name="Steentjes M.B.F."/>
            <person name="Corcolon B."/>
            <person name="Chong P.A."/>
            <person name="Kema G.H.J."/>
            <person name="Seidl M.F."/>
        </authorList>
    </citation>
    <scope>NUCLEOTIDE SEQUENCE [LARGE SCALE GENOMIC DNA]</scope>
    <source>
        <strain evidence="4 5">P124</strain>
    </source>
</reference>
<dbReference type="SUPFAM" id="SSF54427">
    <property type="entry name" value="NTF2-like"/>
    <property type="match status" value="1"/>
</dbReference>
<proteinExistence type="inferred from homology"/>
<evidence type="ECO:0000256" key="2">
    <source>
        <dbReference type="ARBA" id="ARBA00023239"/>
    </source>
</evidence>
<gene>
    <name evidence="4" type="ORF">PRZ48_002434</name>
</gene>
<dbReference type="Pfam" id="PF02982">
    <property type="entry name" value="Scytalone_dh"/>
    <property type="match status" value="1"/>
</dbReference>
<comment type="caution">
    <text evidence="4">The sequence shown here is derived from an EMBL/GenBank/DDBJ whole genome shotgun (WGS) entry which is preliminary data.</text>
</comment>
<dbReference type="InterPro" id="IPR032710">
    <property type="entry name" value="NTF2-like_dom_sf"/>
</dbReference>
<dbReference type="InterPro" id="IPR049884">
    <property type="entry name" value="Scytalone_dh"/>
</dbReference>
<protein>
    <recommendedName>
        <fullName evidence="3">Scytalone dehydratase-like domain-containing protein</fullName>
    </recommendedName>
</protein>
<evidence type="ECO:0000313" key="4">
    <source>
        <dbReference type="EMBL" id="KAK4508695.1"/>
    </source>
</evidence>
<name>A0ABR0F683_ZASCE</name>
<dbReference type="EMBL" id="JAXOVC010000001">
    <property type="protein sequence ID" value="KAK4508695.1"/>
    <property type="molecule type" value="Genomic_DNA"/>
</dbReference>
<accession>A0ABR0F683</accession>
<dbReference type="Gene3D" id="3.10.450.50">
    <property type="match status" value="1"/>
</dbReference>
<organism evidence="4 5">
    <name type="scientific">Zasmidium cellare</name>
    <name type="common">Wine cellar mold</name>
    <name type="synonym">Racodium cellare</name>
    <dbReference type="NCBI Taxonomy" id="395010"/>
    <lineage>
        <taxon>Eukaryota</taxon>
        <taxon>Fungi</taxon>
        <taxon>Dikarya</taxon>
        <taxon>Ascomycota</taxon>
        <taxon>Pezizomycotina</taxon>
        <taxon>Dothideomycetes</taxon>
        <taxon>Dothideomycetidae</taxon>
        <taxon>Mycosphaerellales</taxon>
        <taxon>Mycosphaerellaceae</taxon>
        <taxon>Zasmidium</taxon>
    </lineage>
</organism>
<evidence type="ECO:0000259" key="3">
    <source>
        <dbReference type="Pfam" id="PF02982"/>
    </source>
</evidence>
<dbReference type="Proteomes" id="UP001305779">
    <property type="component" value="Unassembled WGS sequence"/>
</dbReference>
<evidence type="ECO:0000313" key="5">
    <source>
        <dbReference type="Proteomes" id="UP001305779"/>
    </source>
</evidence>
<evidence type="ECO:0000256" key="1">
    <source>
        <dbReference type="ARBA" id="ARBA00008584"/>
    </source>
</evidence>
<keyword evidence="2" id="KW-0456">Lyase</keyword>
<sequence>MSSSNVTFPEDQAFRQLTYNWAKSFDTKEWDLLRSITRDRVELDYQGLNPKQVVQVMSREDFVEGFAKKTPGDERLQTQHLIGGMVFSKTGTNTAKRDFQVRARYLKHFEDGSVKEWTAGILGTHFYERDGVEGDWGLAGLRPHTMTFEVGGWGDVFGEG</sequence>
<feature type="domain" description="Scytalone dehydratase-like" evidence="3">
    <location>
        <begin position="6"/>
        <end position="146"/>
    </location>
</feature>